<dbReference type="InterPro" id="IPR035965">
    <property type="entry name" value="PAS-like_dom_sf"/>
</dbReference>
<dbReference type="AlphaFoldDB" id="A0A9X1RDR8"/>
<evidence type="ECO:0000256" key="3">
    <source>
        <dbReference type="ARBA" id="ARBA00023012"/>
    </source>
</evidence>
<dbReference type="Proteomes" id="UP001139054">
    <property type="component" value="Unassembled WGS sequence"/>
</dbReference>
<dbReference type="InterPro" id="IPR013656">
    <property type="entry name" value="PAS_4"/>
</dbReference>
<evidence type="ECO:0000256" key="4">
    <source>
        <dbReference type="SAM" id="MobiDB-lite"/>
    </source>
</evidence>
<evidence type="ECO:0000259" key="5">
    <source>
        <dbReference type="SMART" id="SM00387"/>
    </source>
</evidence>
<dbReference type="RefSeq" id="WP_237862819.1">
    <property type="nucleotide sequence ID" value="NZ_JAKLTY010000013.1"/>
</dbReference>
<dbReference type="InterPro" id="IPR011712">
    <property type="entry name" value="Sig_transdc_His_kin_sub3_dim/P"/>
</dbReference>
<dbReference type="Pfam" id="PF07730">
    <property type="entry name" value="HisKA_3"/>
    <property type="match status" value="1"/>
</dbReference>
<dbReference type="SMART" id="SM00387">
    <property type="entry name" value="HATPase_c"/>
    <property type="match status" value="1"/>
</dbReference>
<proteinExistence type="predicted"/>
<keyword evidence="2 6" id="KW-0418">Kinase</keyword>
<dbReference type="Pfam" id="PF08448">
    <property type="entry name" value="PAS_4"/>
    <property type="match status" value="1"/>
</dbReference>
<comment type="caution">
    <text evidence="6">The sequence shown here is derived from an EMBL/GenBank/DDBJ whole genome shotgun (WGS) entry which is preliminary data.</text>
</comment>
<dbReference type="InterPro" id="IPR003594">
    <property type="entry name" value="HATPase_dom"/>
</dbReference>
<keyword evidence="3" id="KW-0902">Two-component regulatory system</keyword>
<organism evidence="6 7">
    <name type="scientific">Bradyrhizobium zhengyangense</name>
    <dbReference type="NCBI Taxonomy" id="2911009"/>
    <lineage>
        <taxon>Bacteria</taxon>
        <taxon>Pseudomonadati</taxon>
        <taxon>Pseudomonadota</taxon>
        <taxon>Alphaproteobacteria</taxon>
        <taxon>Hyphomicrobiales</taxon>
        <taxon>Nitrobacteraceae</taxon>
        <taxon>Bradyrhizobium</taxon>
    </lineage>
</organism>
<dbReference type="Pfam" id="PF02518">
    <property type="entry name" value="HATPase_c"/>
    <property type="match status" value="1"/>
</dbReference>
<feature type="region of interest" description="Disordered" evidence="4">
    <location>
        <begin position="383"/>
        <end position="414"/>
    </location>
</feature>
<dbReference type="Gene3D" id="1.20.5.1930">
    <property type="match status" value="1"/>
</dbReference>
<dbReference type="InterPro" id="IPR036890">
    <property type="entry name" value="HATPase_C_sf"/>
</dbReference>
<accession>A0A9X1RDR8</accession>
<protein>
    <submittedName>
        <fullName evidence="6">Sensor histidine kinase</fullName>
    </submittedName>
</protein>
<dbReference type="CDD" id="cd16917">
    <property type="entry name" value="HATPase_UhpB-NarQ-NarX-like"/>
    <property type="match status" value="1"/>
</dbReference>
<name>A0A9X1RDR8_9BRAD</name>
<keyword evidence="1" id="KW-0808">Transferase</keyword>
<dbReference type="PANTHER" id="PTHR24421">
    <property type="entry name" value="NITRATE/NITRITE SENSOR PROTEIN NARX-RELATED"/>
    <property type="match status" value="1"/>
</dbReference>
<dbReference type="EMBL" id="JAKLTY010000013">
    <property type="protein sequence ID" value="MCG2629198.1"/>
    <property type="molecule type" value="Genomic_DNA"/>
</dbReference>
<dbReference type="CDD" id="cd00130">
    <property type="entry name" value="PAS"/>
    <property type="match status" value="1"/>
</dbReference>
<evidence type="ECO:0000256" key="1">
    <source>
        <dbReference type="ARBA" id="ARBA00022679"/>
    </source>
</evidence>
<dbReference type="Gene3D" id="3.30.450.20">
    <property type="entry name" value="PAS domain"/>
    <property type="match status" value="1"/>
</dbReference>
<dbReference type="GO" id="GO:0000155">
    <property type="term" value="F:phosphorelay sensor kinase activity"/>
    <property type="evidence" value="ECO:0007669"/>
    <property type="project" value="InterPro"/>
</dbReference>
<feature type="compositionally biased region" description="Basic and acidic residues" evidence="4">
    <location>
        <begin position="396"/>
        <end position="405"/>
    </location>
</feature>
<feature type="domain" description="Histidine kinase/HSP90-like ATPase" evidence="5">
    <location>
        <begin position="278"/>
        <end position="380"/>
    </location>
</feature>
<dbReference type="GO" id="GO:0046983">
    <property type="term" value="F:protein dimerization activity"/>
    <property type="evidence" value="ECO:0007669"/>
    <property type="project" value="InterPro"/>
</dbReference>
<evidence type="ECO:0000256" key="2">
    <source>
        <dbReference type="ARBA" id="ARBA00022777"/>
    </source>
</evidence>
<dbReference type="InterPro" id="IPR050482">
    <property type="entry name" value="Sensor_HK_TwoCompSys"/>
</dbReference>
<dbReference type="PANTHER" id="PTHR24421:SF58">
    <property type="entry name" value="SIGNAL TRANSDUCTION HISTIDINE-PROTEIN KINASE_PHOSPHATASE UHPB"/>
    <property type="match status" value="1"/>
</dbReference>
<dbReference type="GO" id="GO:0016020">
    <property type="term" value="C:membrane"/>
    <property type="evidence" value="ECO:0007669"/>
    <property type="project" value="InterPro"/>
</dbReference>
<gene>
    <name evidence="6" type="ORF">L6654_21400</name>
</gene>
<evidence type="ECO:0000313" key="7">
    <source>
        <dbReference type="Proteomes" id="UP001139054"/>
    </source>
</evidence>
<dbReference type="Gene3D" id="3.30.565.10">
    <property type="entry name" value="Histidine kinase-like ATPase, C-terminal domain"/>
    <property type="match status" value="1"/>
</dbReference>
<sequence>MRAVKPHSSSSSEIDRPGVREWLRLGSEHTSDRLYWMSSADLLFAVRPSPGGGFVYEGINPAFEAQLGISSEAIREMDVSDCLSKEDARTVCKTLRTCLAEGTEVRTCHRLGFGSQRQNMETTIVPVTDSLTGSTATRLIGSHRLVRNGAFENATGRVEGTPSSFNLASIQEDIQQRIASDLHDSTCQHLIAASLGLMRIRRSLGDPVRAERLCQEIDASIDEALREIRAFAYLLHPQDLTLERLKATIEHYADGFAARTSLRVTTRIASDVDLLPYEKQRSILRVVQEALTNVFRHAKATEVGIVLDVAESELRLTISDNGCGLHADHAKPGAKAISIGVGIPAMRARLQQIGGSLDICSDTTARRSGTILRAVFPHGLTTNRRNKRKASTGIREPQERYEGRRTLNTGGKRK</sequence>
<reference evidence="6" key="1">
    <citation type="submission" date="2022-01" db="EMBL/GenBank/DDBJ databases">
        <title>Genome sequnece data of strain Bradyrhizobium sp. nov.</title>
        <authorList>
            <person name="Zhang J."/>
        </authorList>
    </citation>
    <scope>NUCLEOTIDE SEQUENCE</scope>
    <source>
        <strain evidence="6">WYCCWR 13023</strain>
    </source>
</reference>
<dbReference type="SUPFAM" id="SSF55874">
    <property type="entry name" value="ATPase domain of HSP90 chaperone/DNA topoisomerase II/histidine kinase"/>
    <property type="match status" value="1"/>
</dbReference>
<dbReference type="SUPFAM" id="SSF55785">
    <property type="entry name" value="PYP-like sensor domain (PAS domain)"/>
    <property type="match status" value="1"/>
</dbReference>
<dbReference type="InterPro" id="IPR000014">
    <property type="entry name" value="PAS"/>
</dbReference>
<evidence type="ECO:0000313" key="6">
    <source>
        <dbReference type="EMBL" id="MCG2629198.1"/>
    </source>
</evidence>